<accession>A0A2S6H270</accession>
<keyword evidence="4" id="KW-1185">Reference proteome</keyword>
<dbReference type="EMBL" id="PTIY01000007">
    <property type="protein sequence ID" value="PPK71520.1"/>
    <property type="molecule type" value="Genomic_DNA"/>
</dbReference>
<evidence type="ECO:0000256" key="1">
    <source>
        <dbReference type="SAM" id="Coils"/>
    </source>
</evidence>
<name>A0A2S6H270_9GAMM</name>
<evidence type="ECO:0000313" key="3">
    <source>
        <dbReference type="EMBL" id="PPK71520.1"/>
    </source>
</evidence>
<evidence type="ECO:0000313" key="4">
    <source>
        <dbReference type="Proteomes" id="UP000238071"/>
    </source>
</evidence>
<gene>
    <name evidence="3" type="ORF">B0F88_10744</name>
</gene>
<feature type="signal peptide" evidence="2">
    <location>
        <begin position="1"/>
        <end position="26"/>
    </location>
</feature>
<organism evidence="3 4">
    <name type="scientific">Methylobacter tundripaludum</name>
    <dbReference type="NCBI Taxonomy" id="173365"/>
    <lineage>
        <taxon>Bacteria</taxon>
        <taxon>Pseudomonadati</taxon>
        <taxon>Pseudomonadota</taxon>
        <taxon>Gammaproteobacteria</taxon>
        <taxon>Methylococcales</taxon>
        <taxon>Methylococcaceae</taxon>
        <taxon>Methylobacter</taxon>
    </lineage>
</organism>
<keyword evidence="1" id="KW-0175">Coiled coil</keyword>
<feature type="coiled-coil region" evidence="1">
    <location>
        <begin position="37"/>
        <end position="99"/>
    </location>
</feature>
<keyword evidence="2" id="KW-0732">Signal</keyword>
<dbReference type="OrthoDB" id="5572825at2"/>
<dbReference type="RefSeq" id="WP_104423797.1">
    <property type="nucleotide sequence ID" value="NZ_PTIY01000007.1"/>
</dbReference>
<dbReference type="Proteomes" id="UP000238071">
    <property type="component" value="Unassembled WGS sequence"/>
</dbReference>
<proteinExistence type="predicted"/>
<dbReference type="AlphaFoldDB" id="A0A2S6H270"/>
<protein>
    <submittedName>
        <fullName evidence="3">Uncharacterized protein</fullName>
    </submittedName>
</protein>
<evidence type="ECO:0000256" key="2">
    <source>
        <dbReference type="SAM" id="SignalP"/>
    </source>
</evidence>
<comment type="caution">
    <text evidence="3">The sequence shown here is derived from an EMBL/GenBank/DDBJ whole genome shotgun (WGS) entry which is preliminary data.</text>
</comment>
<sequence length="131" mass="14515">MKILKKIVISLAMAMSVAAISSTAFAAEKKDPNAVVREAAEGTIAKIEEAISLIEKNGSKEDTLTAIAEARQLQKEFRYELTERLRQRANDKLRVAREAFEAGNTKEAEETLKASLAQFKEMKVTYDAGHK</sequence>
<feature type="chain" id="PRO_5015503806" evidence="2">
    <location>
        <begin position="27"/>
        <end position="131"/>
    </location>
</feature>
<reference evidence="3 4" key="1">
    <citation type="submission" date="2018-02" db="EMBL/GenBank/DDBJ databases">
        <title>Subsurface microbial communities from deep shales in Ohio and West Virginia, USA.</title>
        <authorList>
            <person name="Wrighton K."/>
        </authorList>
    </citation>
    <scope>NUCLEOTIDE SEQUENCE [LARGE SCALE GENOMIC DNA]</scope>
    <source>
        <strain evidence="3 4">OWC-G53F</strain>
    </source>
</reference>